<evidence type="ECO:0000313" key="12">
    <source>
        <dbReference type="EMBL" id="SEI76278.1"/>
    </source>
</evidence>
<evidence type="ECO:0000259" key="9">
    <source>
        <dbReference type="PROSITE" id="PS50111"/>
    </source>
</evidence>
<feature type="domain" description="Methyl-accepting transducer" evidence="9">
    <location>
        <begin position="508"/>
        <end position="723"/>
    </location>
</feature>
<organism evidence="12 13">
    <name type="scientific">Allopseudospirillum japonicum</name>
    <dbReference type="NCBI Taxonomy" id="64971"/>
    <lineage>
        <taxon>Bacteria</taxon>
        <taxon>Pseudomonadati</taxon>
        <taxon>Pseudomonadota</taxon>
        <taxon>Gammaproteobacteria</taxon>
        <taxon>Oceanospirillales</taxon>
        <taxon>Oceanospirillaceae</taxon>
        <taxon>Allopseudospirillum</taxon>
    </lineage>
</organism>
<protein>
    <submittedName>
        <fullName evidence="12">Methyl-accepting chemotaxis protein</fullName>
    </submittedName>
</protein>
<dbReference type="CDD" id="cd06225">
    <property type="entry name" value="HAMP"/>
    <property type="match status" value="1"/>
</dbReference>
<evidence type="ECO:0000256" key="1">
    <source>
        <dbReference type="ARBA" id="ARBA00004370"/>
    </source>
</evidence>
<evidence type="ECO:0000256" key="6">
    <source>
        <dbReference type="SAM" id="Coils"/>
    </source>
</evidence>
<dbReference type="PROSITE" id="PS50111">
    <property type="entry name" value="CHEMOTAXIS_TRANSDUC_2"/>
    <property type="match status" value="1"/>
</dbReference>
<feature type="region of interest" description="Disordered" evidence="7">
    <location>
        <begin position="744"/>
        <end position="787"/>
    </location>
</feature>
<dbReference type="OrthoDB" id="9795078at2"/>
<dbReference type="Pfam" id="PF16591">
    <property type="entry name" value="HBM"/>
    <property type="match status" value="1"/>
</dbReference>
<evidence type="ECO:0000259" key="11">
    <source>
        <dbReference type="PROSITE" id="PS51753"/>
    </source>
</evidence>
<dbReference type="PROSITE" id="PS50885">
    <property type="entry name" value="HAMP"/>
    <property type="match status" value="1"/>
</dbReference>
<dbReference type="InterPro" id="IPR051310">
    <property type="entry name" value="MCP_chemotaxis"/>
</dbReference>
<dbReference type="InterPro" id="IPR004090">
    <property type="entry name" value="Chemotax_Me-accpt_rcpt"/>
</dbReference>
<gene>
    <name evidence="12" type="ORF">SAMN05421831_109116</name>
</gene>
<dbReference type="FunFam" id="1.10.287.950:FF:000001">
    <property type="entry name" value="Methyl-accepting chemotaxis sensory transducer"/>
    <property type="match status" value="1"/>
</dbReference>
<evidence type="ECO:0000259" key="10">
    <source>
        <dbReference type="PROSITE" id="PS50885"/>
    </source>
</evidence>
<feature type="coiled-coil region" evidence="6">
    <location>
        <begin position="694"/>
        <end position="732"/>
    </location>
</feature>
<dbReference type="RefSeq" id="WP_093310818.1">
    <property type="nucleotide sequence ID" value="NZ_FNYH01000009.1"/>
</dbReference>
<evidence type="ECO:0000256" key="4">
    <source>
        <dbReference type="ARBA" id="ARBA00029447"/>
    </source>
</evidence>
<dbReference type="GO" id="GO:0007165">
    <property type="term" value="P:signal transduction"/>
    <property type="evidence" value="ECO:0007669"/>
    <property type="project" value="UniProtKB-KW"/>
</dbReference>
<dbReference type="SMART" id="SM01358">
    <property type="entry name" value="HBM"/>
    <property type="match status" value="2"/>
</dbReference>
<evidence type="ECO:0000256" key="2">
    <source>
        <dbReference type="ARBA" id="ARBA00022500"/>
    </source>
</evidence>
<dbReference type="PANTHER" id="PTHR43531:SF11">
    <property type="entry name" value="METHYL-ACCEPTING CHEMOTAXIS PROTEIN 3"/>
    <property type="match status" value="1"/>
</dbReference>
<keyword evidence="13" id="KW-1185">Reference proteome</keyword>
<keyword evidence="6" id="KW-0175">Coiled coil</keyword>
<feature type="transmembrane region" description="Helical" evidence="8">
    <location>
        <begin position="428"/>
        <end position="449"/>
    </location>
</feature>
<sequence length="787" mass="87216">MLKNIRLGWKIGGGFVLVLTLTLIVGIVGWRGIESIVSRVDKADDVNTLVKLILQARTLETEYANTHSEETVKHLQQVLAQLKQQAQTTKDKFTDQYNRDEMDQVLARTQAYENAFNRFRSLEQQKTQTMESMRARARTALAATEAMSQRKSVELKTFQQANTAFIQRKLANANAAIALTQKLMEAKALRVAFIHEYTQREFQQWEDLNEEMLSRLRDLRSQFTTPENLQHLENIGRYYRQYREQVIELVRRGNGLTTIEKERAVRAFVEQAQEAMELMLALKQDQEQALQKALNDSESLMQDMLQKAESANAIAQGFLNVRRYEKEFINSGETDYLRQAQSMLGQVLASARDLSLRFEKAEDQQQAAQLIDALDKYQQELNAYVNRHNEQLIAEQSMLEAALAAQKVCQDARADQESKMRAEIQATLMLVFVGVILAILIGVLIAWLITRGITRPVAMGVTFAQRLAKGDLNVHLEVDQKDEIGSLAEALRQMAAQLRSVVENVRQNADALTSSSREVSATAQSISQAATEQAASVEETTSSVEELNASVQQNAENARVTDSMATRSATEAQQGGEAVSRTVNAMKQIAAKISLIEDIAYKTNLLSLNAAIEAARAGEHGKGFTVVAAEVRKLAENSRVTAQEINELATQSVSIAEQAGKLLEQMVPNIEKTADLVQEISAASDEQASGVSQINAAMAQLDQATQQNASAAEELAATSEELSGQAEQLLNTVAFFKLDMHTQARPPAKGQARLANKPPALPSGKAKTSSHQDLDSLGISDQDFERF</sequence>
<dbReference type="Proteomes" id="UP000242999">
    <property type="component" value="Unassembled WGS sequence"/>
</dbReference>
<dbReference type="PRINTS" id="PR00260">
    <property type="entry name" value="CHEMTRNSDUCR"/>
</dbReference>
<feature type="domain" description="HBM" evidence="11">
    <location>
        <begin position="38"/>
        <end position="294"/>
    </location>
</feature>
<keyword evidence="2" id="KW-0145">Chemotaxis</keyword>
<dbReference type="GO" id="GO:0004888">
    <property type="term" value="F:transmembrane signaling receptor activity"/>
    <property type="evidence" value="ECO:0007669"/>
    <property type="project" value="InterPro"/>
</dbReference>
<dbReference type="SMART" id="SM00304">
    <property type="entry name" value="HAMP"/>
    <property type="match status" value="1"/>
</dbReference>
<dbReference type="Pfam" id="PF00672">
    <property type="entry name" value="HAMP"/>
    <property type="match status" value="1"/>
</dbReference>
<name>A0A1H6T8A3_9GAMM</name>
<keyword evidence="8" id="KW-0812">Transmembrane</keyword>
<evidence type="ECO:0000256" key="7">
    <source>
        <dbReference type="SAM" id="MobiDB-lite"/>
    </source>
</evidence>
<dbReference type="SUPFAM" id="SSF58104">
    <property type="entry name" value="Methyl-accepting chemotaxis protein (MCP) signaling domain"/>
    <property type="match status" value="1"/>
</dbReference>
<comment type="subcellular location">
    <subcellularLocation>
        <location evidence="1">Membrane</location>
    </subcellularLocation>
</comment>
<keyword evidence="8" id="KW-0472">Membrane</keyword>
<evidence type="ECO:0000256" key="3">
    <source>
        <dbReference type="ARBA" id="ARBA00023224"/>
    </source>
</evidence>
<dbReference type="PANTHER" id="PTHR43531">
    <property type="entry name" value="PROTEIN ICFG"/>
    <property type="match status" value="1"/>
</dbReference>
<dbReference type="EMBL" id="FNYH01000009">
    <property type="protein sequence ID" value="SEI76278.1"/>
    <property type="molecule type" value="Genomic_DNA"/>
</dbReference>
<dbReference type="SMART" id="SM00283">
    <property type="entry name" value="MA"/>
    <property type="match status" value="1"/>
</dbReference>
<dbReference type="PROSITE" id="PS51753">
    <property type="entry name" value="HBM"/>
    <property type="match status" value="1"/>
</dbReference>
<keyword evidence="8" id="KW-1133">Transmembrane helix</keyword>
<dbReference type="Pfam" id="PF00015">
    <property type="entry name" value="MCPsignal"/>
    <property type="match status" value="1"/>
</dbReference>
<comment type="similarity">
    <text evidence="4">Belongs to the methyl-accepting chemotaxis (MCP) protein family.</text>
</comment>
<dbReference type="AlphaFoldDB" id="A0A1H6T8A3"/>
<dbReference type="InterPro" id="IPR003660">
    <property type="entry name" value="HAMP_dom"/>
</dbReference>
<dbReference type="InterPro" id="IPR004089">
    <property type="entry name" value="MCPsignal_dom"/>
</dbReference>
<keyword evidence="3 5" id="KW-0807">Transducer</keyword>
<accession>A0A1H6T8A3</accession>
<feature type="domain" description="HAMP" evidence="10">
    <location>
        <begin position="451"/>
        <end position="503"/>
    </location>
</feature>
<evidence type="ECO:0000313" key="13">
    <source>
        <dbReference type="Proteomes" id="UP000242999"/>
    </source>
</evidence>
<evidence type="ECO:0000256" key="8">
    <source>
        <dbReference type="SAM" id="Phobius"/>
    </source>
</evidence>
<evidence type="ECO:0000256" key="5">
    <source>
        <dbReference type="PROSITE-ProRule" id="PRU00284"/>
    </source>
</evidence>
<dbReference type="STRING" id="64971.SAMN05421831_109116"/>
<proteinExistence type="inferred from homology"/>
<dbReference type="Gene3D" id="1.10.287.950">
    <property type="entry name" value="Methyl-accepting chemotaxis protein"/>
    <property type="match status" value="1"/>
</dbReference>
<reference evidence="13" key="1">
    <citation type="submission" date="2016-10" db="EMBL/GenBank/DDBJ databases">
        <authorList>
            <person name="Varghese N."/>
            <person name="Submissions S."/>
        </authorList>
    </citation>
    <scope>NUCLEOTIDE SEQUENCE [LARGE SCALE GENOMIC DNA]</scope>
    <source>
        <strain evidence="13">DSM 7165</strain>
    </source>
</reference>
<feature type="coiled-coil region" evidence="6">
    <location>
        <begin position="360"/>
        <end position="387"/>
    </location>
</feature>
<feature type="coiled-coil region" evidence="6">
    <location>
        <begin position="269"/>
        <end position="303"/>
    </location>
</feature>
<dbReference type="InterPro" id="IPR032255">
    <property type="entry name" value="HBM"/>
</dbReference>
<feature type="transmembrane region" description="Helical" evidence="8">
    <location>
        <begin position="7"/>
        <end position="30"/>
    </location>
</feature>
<dbReference type="GO" id="GO:0006935">
    <property type="term" value="P:chemotaxis"/>
    <property type="evidence" value="ECO:0007669"/>
    <property type="project" value="UniProtKB-KW"/>
</dbReference>
<feature type="coiled-coil region" evidence="6">
    <location>
        <begin position="65"/>
        <end position="92"/>
    </location>
</feature>
<dbReference type="GO" id="GO:0005886">
    <property type="term" value="C:plasma membrane"/>
    <property type="evidence" value="ECO:0007669"/>
    <property type="project" value="TreeGrafter"/>
</dbReference>